<keyword evidence="6" id="KW-1185">Reference proteome</keyword>
<dbReference type="InterPro" id="IPR036779">
    <property type="entry name" value="LysM_dom_sf"/>
</dbReference>
<dbReference type="InterPro" id="IPR050570">
    <property type="entry name" value="Cell_wall_metabolism_enzyme"/>
</dbReference>
<dbReference type="RefSeq" id="WP_174497383.1">
    <property type="nucleotide sequence ID" value="NZ_CADDWK010000014.1"/>
</dbReference>
<name>A0A841Q8I9_9BACI</name>
<dbReference type="InterPro" id="IPR011055">
    <property type="entry name" value="Dup_hybrid_motif"/>
</dbReference>
<keyword evidence="2" id="KW-0812">Transmembrane</keyword>
<protein>
    <submittedName>
        <fullName evidence="5">Murein DD-endopeptidase MepM/ murein hydrolase activator NlpD</fullName>
    </submittedName>
</protein>
<evidence type="ECO:0000313" key="5">
    <source>
        <dbReference type="EMBL" id="MBB6454781.1"/>
    </source>
</evidence>
<dbReference type="PROSITE" id="PS51782">
    <property type="entry name" value="LYSM"/>
    <property type="match status" value="1"/>
</dbReference>
<feature type="transmembrane region" description="Helical" evidence="2">
    <location>
        <begin position="21"/>
        <end position="39"/>
    </location>
</feature>
<evidence type="ECO:0000256" key="1">
    <source>
        <dbReference type="ARBA" id="ARBA00022729"/>
    </source>
</evidence>
<evidence type="ECO:0000313" key="6">
    <source>
        <dbReference type="Proteomes" id="UP000581688"/>
    </source>
</evidence>
<dbReference type="CDD" id="cd00118">
    <property type="entry name" value="LysM"/>
    <property type="match status" value="1"/>
</dbReference>
<dbReference type="Pfam" id="PF01551">
    <property type="entry name" value="Peptidase_M23"/>
    <property type="match status" value="1"/>
</dbReference>
<dbReference type="SMART" id="SM01208">
    <property type="entry name" value="G5"/>
    <property type="match status" value="1"/>
</dbReference>
<keyword evidence="2" id="KW-0472">Membrane</keyword>
<sequence length="505" mass="55911">MREYKKIDLPKQKGHKALLPKVVMTTVLGLGITIGSVYADSFQNNLPKVYHVYVNGEHLGTVGSKDVIESFIEEKVSSEEKKFEDLHLAVSEEITYIPEVAFQPVFNNERVIENLEDKITYSVQAVKLVVDGELVGYFNDKETAQQVLNKFIAKYVPEEIASQYSMKAIEQTTEGDTESTEEVATLSSSEVEETETTPVLSAGQSTILDVDFSKKVSIEEEKINPSELLTEEQAMKLLERGTIADQIHKIQSGEVLGSIAEKYNLSVTELISLNPNMNENSVLSIGQEVNVTGYKPFIDVIVTEDKMVEESIDYQVKYESSDELFKGQSKVKQEGQEGKKHVHYRITKENGNVVNREVINSEVVKEPVNKVIIQGTKVIPSRGTGSFRWPTAGGFITSGLGYRWGSYHKGIDIAGVSNRSIYAADNGIVKSAGWNGGYGYQVVIDHQNGFRTSYSHLSSIHVSPGQTVQRGQTIGIMGSTGNSTGVHLHFELYKNGALQNPSSYF</sequence>
<reference evidence="5 6" key="1">
    <citation type="submission" date="2020-08" db="EMBL/GenBank/DDBJ databases">
        <title>Genomic Encyclopedia of Type Strains, Phase IV (KMG-IV): sequencing the most valuable type-strain genomes for metagenomic binning, comparative biology and taxonomic classification.</title>
        <authorList>
            <person name="Goeker M."/>
        </authorList>
    </citation>
    <scope>NUCLEOTIDE SEQUENCE [LARGE SCALE GENOMIC DNA]</scope>
    <source>
        <strain evidence="5 6">DSM 19612</strain>
    </source>
</reference>
<feature type="domain" description="G5" evidence="3">
    <location>
        <begin position="298"/>
        <end position="378"/>
    </location>
</feature>
<dbReference type="Proteomes" id="UP000581688">
    <property type="component" value="Unassembled WGS sequence"/>
</dbReference>
<dbReference type="CDD" id="cd12797">
    <property type="entry name" value="M23_peptidase"/>
    <property type="match status" value="1"/>
</dbReference>
<gene>
    <name evidence="5" type="ORF">HNQ94_003270</name>
</gene>
<dbReference type="InterPro" id="IPR018392">
    <property type="entry name" value="LysM"/>
</dbReference>
<dbReference type="GO" id="GO:0004222">
    <property type="term" value="F:metalloendopeptidase activity"/>
    <property type="evidence" value="ECO:0007669"/>
    <property type="project" value="TreeGrafter"/>
</dbReference>
<dbReference type="Pfam" id="PF07501">
    <property type="entry name" value="G5"/>
    <property type="match status" value="1"/>
</dbReference>
<dbReference type="Gene3D" id="3.10.350.10">
    <property type="entry name" value="LysM domain"/>
    <property type="match status" value="1"/>
</dbReference>
<keyword evidence="5" id="KW-0378">Hydrolase</keyword>
<dbReference type="AlphaFoldDB" id="A0A841Q8I9"/>
<proteinExistence type="predicted"/>
<evidence type="ECO:0000256" key="2">
    <source>
        <dbReference type="SAM" id="Phobius"/>
    </source>
</evidence>
<organism evidence="5 6">
    <name type="scientific">Salirhabdus euzebyi</name>
    <dbReference type="NCBI Taxonomy" id="394506"/>
    <lineage>
        <taxon>Bacteria</taxon>
        <taxon>Bacillati</taxon>
        <taxon>Bacillota</taxon>
        <taxon>Bacilli</taxon>
        <taxon>Bacillales</taxon>
        <taxon>Bacillaceae</taxon>
        <taxon>Salirhabdus</taxon>
    </lineage>
</organism>
<dbReference type="SUPFAM" id="SSF51261">
    <property type="entry name" value="Duplicated hybrid motif"/>
    <property type="match status" value="1"/>
</dbReference>
<dbReference type="Gene3D" id="2.70.70.10">
    <property type="entry name" value="Glucose Permease (Domain IIA)"/>
    <property type="match status" value="1"/>
</dbReference>
<dbReference type="InterPro" id="IPR016047">
    <property type="entry name" value="M23ase_b-sheet_dom"/>
</dbReference>
<dbReference type="Pfam" id="PF01476">
    <property type="entry name" value="LysM"/>
    <property type="match status" value="1"/>
</dbReference>
<dbReference type="SUPFAM" id="SSF54106">
    <property type="entry name" value="LysM domain"/>
    <property type="match status" value="1"/>
</dbReference>
<keyword evidence="1" id="KW-0732">Signal</keyword>
<comment type="caution">
    <text evidence="5">The sequence shown here is derived from an EMBL/GenBank/DDBJ whole genome shotgun (WGS) entry which is preliminary data.</text>
</comment>
<dbReference type="InterPro" id="IPR011098">
    <property type="entry name" value="G5_dom"/>
</dbReference>
<dbReference type="SMART" id="SM00257">
    <property type="entry name" value="LysM"/>
    <property type="match status" value="1"/>
</dbReference>
<feature type="domain" description="LysM" evidence="4">
    <location>
        <begin position="246"/>
        <end position="291"/>
    </location>
</feature>
<dbReference type="PANTHER" id="PTHR21666:SF270">
    <property type="entry name" value="MUREIN HYDROLASE ACTIVATOR ENVC"/>
    <property type="match status" value="1"/>
</dbReference>
<accession>A0A841Q8I9</accession>
<keyword evidence="2" id="KW-1133">Transmembrane helix</keyword>
<dbReference type="PROSITE" id="PS51109">
    <property type="entry name" value="G5"/>
    <property type="match status" value="1"/>
</dbReference>
<dbReference type="PANTHER" id="PTHR21666">
    <property type="entry name" value="PEPTIDASE-RELATED"/>
    <property type="match status" value="1"/>
</dbReference>
<dbReference type="Gene3D" id="2.20.230.10">
    <property type="entry name" value="Resuscitation-promoting factor rpfb"/>
    <property type="match status" value="1"/>
</dbReference>
<evidence type="ECO:0000259" key="3">
    <source>
        <dbReference type="PROSITE" id="PS51109"/>
    </source>
</evidence>
<dbReference type="EMBL" id="JACHGH010000012">
    <property type="protein sequence ID" value="MBB6454781.1"/>
    <property type="molecule type" value="Genomic_DNA"/>
</dbReference>
<evidence type="ECO:0000259" key="4">
    <source>
        <dbReference type="PROSITE" id="PS51782"/>
    </source>
</evidence>